<gene>
    <name evidence="1" type="ORF">CI238_12923</name>
</gene>
<name>A0A167DFK0_COLIC</name>
<keyword evidence="2" id="KW-1185">Reference proteome</keyword>
<reference evidence="1 2" key="1">
    <citation type="submission" date="2015-06" db="EMBL/GenBank/DDBJ databases">
        <title>Survival trade-offs in plant roots during colonization by closely related pathogenic and mutualistic fungi.</title>
        <authorList>
            <person name="Hacquard S."/>
            <person name="Kracher B."/>
            <person name="Hiruma K."/>
            <person name="Weinman A."/>
            <person name="Muench P."/>
            <person name="Garrido Oter R."/>
            <person name="Ver Loren van Themaat E."/>
            <person name="Dallerey J.-F."/>
            <person name="Damm U."/>
            <person name="Henrissat B."/>
            <person name="Lespinet O."/>
            <person name="Thon M."/>
            <person name="Kemen E."/>
            <person name="McHardy A.C."/>
            <person name="Schulze-Lefert P."/>
            <person name="O'Connell R.J."/>
        </authorList>
    </citation>
    <scope>NUCLEOTIDE SEQUENCE [LARGE SCALE GENOMIC DNA]</scope>
    <source>
        <strain evidence="1 2">MAFF 238704</strain>
    </source>
</reference>
<accession>A0A167DFK0</accession>
<dbReference type="AlphaFoldDB" id="A0A167DFK0"/>
<sequence length="334" mass="37835">MAVNQILDISDSQGMANVGKSWLLEHIKIDASDPAWYDVRWLAAMTPEARDAVKVLEVGSTFDNVPEKYMDFFCRVVPQKLGQKPHHHDDSAIASDDCIVDYLLWFLDKVEEVRLRLYGYGDYFANLRHLPALQKVEIDISNTPHARYSLPELFGLFHAAPAVREVRIVHTLAGAWDAELMPHLLYLEKIEFVNCDLCEKEIRYISAKCPKLRIFKYSVKYEPGNDPPGAPLDVLESLKPLNAQLEELELSIGHGSPFDDQVRIDSLGEFPALRAVLIAWEFIADLPSFLNSLPRSVVDLTVIGGDMTAREALQRFALKEGTMTVKHNHVIQRQ</sequence>
<comment type="caution">
    <text evidence="1">The sequence shown here is derived from an EMBL/GenBank/DDBJ whole genome shotgun (WGS) entry which is preliminary data.</text>
</comment>
<proteinExistence type="predicted"/>
<evidence type="ECO:0000313" key="1">
    <source>
        <dbReference type="EMBL" id="KZL83807.1"/>
    </source>
</evidence>
<organism evidence="1 2">
    <name type="scientific">Colletotrichum incanum</name>
    <name type="common">Soybean anthracnose fungus</name>
    <dbReference type="NCBI Taxonomy" id="1573173"/>
    <lineage>
        <taxon>Eukaryota</taxon>
        <taxon>Fungi</taxon>
        <taxon>Dikarya</taxon>
        <taxon>Ascomycota</taxon>
        <taxon>Pezizomycotina</taxon>
        <taxon>Sordariomycetes</taxon>
        <taxon>Hypocreomycetidae</taxon>
        <taxon>Glomerellales</taxon>
        <taxon>Glomerellaceae</taxon>
        <taxon>Colletotrichum</taxon>
        <taxon>Colletotrichum spaethianum species complex</taxon>
    </lineage>
</organism>
<dbReference type="Proteomes" id="UP000076584">
    <property type="component" value="Unassembled WGS sequence"/>
</dbReference>
<dbReference type="EMBL" id="LFIW01001051">
    <property type="protein sequence ID" value="KZL83807.1"/>
    <property type="molecule type" value="Genomic_DNA"/>
</dbReference>
<protein>
    <submittedName>
        <fullName evidence="1">Uncharacterized protein</fullName>
    </submittedName>
</protein>
<evidence type="ECO:0000313" key="2">
    <source>
        <dbReference type="Proteomes" id="UP000076584"/>
    </source>
</evidence>